<dbReference type="EMBL" id="BORJ01000012">
    <property type="protein sequence ID" value="GIN98100.1"/>
    <property type="molecule type" value="Genomic_DNA"/>
</dbReference>
<protein>
    <submittedName>
        <fullName evidence="2">Uncharacterized protein</fullName>
    </submittedName>
</protein>
<feature type="signal peptide" evidence="1">
    <location>
        <begin position="1"/>
        <end position="23"/>
    </location>
</feature>
<accession>A0ABQ4L2K1</accession>
<name>A0ABQ4L2K1_SIMTE</name>
<gene>
    <name evidence="2" type="ORF">J6TS1_39700</name>
</gene>
<comment type="caution">
    <text evidence="2">The sequence shown here is derived from an EMBL/GenBank/DDBJ whole genome shotgun (WGS) entry which is preliminary data.</text>
</comment>
<organism evidence="2 3">
    <name type="scientific">Siminovitchia terrae</name>
    <name type="common">Bacillus terrae</name>
    <dbReference type="NCBI Taxonomy" id="1914933"/>
    <lineage>
        <taxon>Bacteria</taxon>
        <taxon>Bacillati</taxon>
        <taxon>Bacillota</taxon>
        <taxon>Bacilli</taxon>
        <taxon>Bacillales</taxon>
        <taxon>Bacillaceae</taxon>
        <taxon>Siminovitchia</taxon>
    </lineage>
</organism>
<dbReference type="Proteomes" id="UP000680670">
    <property type="component" value="Unassembled WGS sequence"/>
</dbReference>
<evidence type="ECO:0000313" key="3">
    <source>
        <dbReference type="Proteomes" id="UP000680670"/>
    </source>
</evidence>
<proteinExistence type="predicted"/>
<feature type="chain" id="PRO_5047206019" evidence="1">
    <location>
        <begin position="24"/>
        <end position="56"/>
    </location>
</feature>
<keyword evidence="1" id="KW-0732">Signal</keyword>
<sequence length="56" mass="6318">MKRVFPIILVVLLSFQGILPAVSATVNTDKDLFDINVEPNATSEQALLTYQHWMTQ</sequence>
<evidence type="ECO:0000313" key="2">
    <source>
        <dbReference type="EMBL" id="GIN98100.1"/>
    </source>
</evidence>
<dbReference type="RefSeq" id="WP_185830489.1">
    <property type="nucleotide sequence ID" value="NZ_BORJ01000012.1"/>
</dbReference>
<keyword evidence="3" id="KW-1185">Reference proteome</keyword>
<evidence type="ECO:0000256" key="1">
    <source>
        <dbReference type="SAM" id="SignalP"/>
    </source>
</evidence>
<reference evidence="2 3" key="1">
    <citation type="submission" date="2021-03" db="EMBL/GenBank/DDBJ databases">
        <title>Antimicrobial resistance genes in bacteria isolated from Japanese honey, and their potential for conferring macrolide and lincosamide resistance in the American foulbrood pathogen Paenibacillus larvae.</title>
        <authorList>
            <person name="Okamoto M."/>
            <person name="Kumagai M."/>
            <person name="Kanamori H."/>
            <person name="Takamatsu D."/>
        </authorList>
    </citation>
    <scope>NUCLEOTIDE SEQUENCE [LARGE SCALE GENOMIC DNA]</scope>
    <source>
        <strain evidence="2 3">J6TS1</strain>
    </source>
</reference>